<gene>
    <name evidence="1" type="ORF">GPICK_11835</name>
</gene>
<protein>
    <submittedName>
        <fullName evidence="1">Uncharacterized protein</fullName>
    </submittedName>
</protein>
<dbReference type="AlphaFoldDB" id="A0A0B5BIS6"/>
<proteinExistence type="predicted"/>
<organism evidence="1 2">
    <name type="scientific">Geobacter pickeringii</name>
    <dbReference type="NCBI Taxonomy" id="345632"/>
    <lineage>
        <taxon>Bacteria</taxon>
        <taxon>Pseudomonadati</taxon>
        <taxon>Thermodesulfobacteriota</taxon>
        <taxon>Desulfuromonadia</taxon>
        <taxon>Geobacterales</taxon>
        <taxon>Geobacteraceae</taxon>
        <taxon>Geobacter</taxon>
    </lineage>
</organism>
<name>A0A0B5BIS6_9BACT</name>
<dbReference type="RefSeq" id="WP_039743459.1">
    <property type="nucleotide sequence ID" value="NZ_CP009788.1"/>
</dbReference>
<reference evidence="1 2" key="1">
    <citation type="journal article" date="2015" name="Genome Announc.">
        <title>Complete Genome of Geobacter pickeringii G13T, a Metal-Reducing Isolate from Sedimentary Kaolin Deposits.</title>
        <authorList>
            <person name="Badalamenti J.P."/>
            <person name="Bond D.R."/>
        </authorList>
    </citation>
    <scope>NUCLEOTIDE SEQUENCE [LARGE SCALE GENOMIC DNA]</scope>
    <source>
        <strain evidence="1 2">G13</strain>
    </source>
</reference>
<dbReference type="EMBL" id="CP009788">
    <property type="protein sequence ID" value="AJE03951.1"/>
    <property type="molecule type" value="Genomic_DNA"/>
</dbReference>
<dbReference type="Proteomes" id="UP000057609">
    <property type="component" value="Chromosome"/>
</dbReference>
<dbReference type="OrthoDB" id="5397618at2"/>
<sequence>MIYLTTDNHDQGVYFDLRKNEPRRRTGGVEHVIHGLLGNGIAEVPVTVRSWRDWMEIVVGTGELFNFVEERDIRRILGQVVREMELH</sequence>
<evidence type="ECO:0000313" key="1">
    <source>
        <dbReference type="EMBL" id="AJE03951.1"/>
    </source>
</evidence>
<evidence type="ECO:0000313" key="2">
    <source>
        <dbReference type="Proteomes" id="UP000057609"/>
    </source>
</evidence>
<accession>A0A0B5BIS6</accession>
<dbReference type="HOGENOM" id="CLU_2478936_0_0_7"/>
<dbReference type="KEGG" id="gpi:GPICK_11835"/>
<keyword evidence="2" id="KW-1185">Reference proteome</keyword>